<evidence type="ECO:0000313" key="3">
    <source>
        <dbReference type="EMBL" id="KAK1922144.1"/>
    </source>
</evidence>
<keyword evidence="4" id="KW-1185">Reference proteome</keyword>
<evidence type="ECO:0000256" key="1">
    <source>
        <dbReference type="SAM" id="Coils"/>
    </source>
</evidence>
<proteinExistence type="predicted"/>
<feature type="compositionally biased region" description="Acidic residues" evidence="2">
    <location>
        <begin position="276"/>
        <end position="286"/>
    </location>
</feature>
<organism evidence="3 4">
    <name type="scientific">Papiliotrema laurentii</name>
    <name type="common">Cryptococcus laurentii</name>
    <dbReference type="NCBI Taxonomy" id="5418"/>
    <lineage>
        <taxon>Eukaryota</taxon>
        <taxon>Fungi</taxon>
        <taxon>Dikarya</taxon>
        <taxon>Basidiomycota</taxon>
        <taxon>Agaricomycotina</taxon>
        <taxon>Tremellomycetes</taxon>
        <taxon>Tremellales</taxon>
        <taxon>Rhynchogastremaceae</taxon>
        <taxon>Papiliotrema</taxon>
    </lineage>
</organism>
<evidence type="ECO:0000313" key="4">
    <source>
        <dbReference type="Proteomes" id="UP001182556"/>
    </source>
</evidence>
<reference evidence="3" key="1">
    <citation type="submission" date="2023-02" db="EMBL/GenBank/DDBJ databases">
        <title>Identification and recombinant expression of a fungal hydrolase from Papiliotrema laurentii that hydrolyzes apple cutin and clears colloidal polyester polyurethane.</title>
        <authorList>
            <consortium name="DOE Joint Genome Institute"/>
            <person name="Roman V.A."/>
            <person name="Bojanowski C."/>
            <person name="Crable B.R."/>
            <person name="Wagner D.N."/>
            <person name="Hung C.S."/>
            <person name="Nadeau L.J."/>
            <person name="Schratz L."/>
            <person name="Haridas S."/>
            <person name="Pangilinan J."/>
            <person name="Lipzen A."/>
            <person name="Na H."/>
            <person name="Yan M."/>
            <person name="Ng V."/>
            <person name="Grigoriev I.V."/>
            <person name="Spatafora J.W."/>
            <person name="Barlow D."/>
            <person name="Biffinger J."/>
            <person name="Kelley-Loughnane N."/>
            <person name="Varaljay V.A."/>
            <person name="Crookes-Goodson W.J."/>
        </authorList>
    </citation>
    <scope>NUCLEOTIDE SEQUENCE</scope>
    <source>
        <strain evidence="3">5307AH</strain>
    </source>
</reference>
<comment type="caution">
    <text evidence="3">The sequence shown here is derived from an EMBL/GenBank/DDBJ whole genome shotgun (WGS) entry which is preliminary data.</text>
</comment>
<evidence type="ECO:0000256" key="2">
    <source>
        <dbReference type="SAM" id="MobiDB-lite"/>
    </source>
</evidence>
<keyword evidence="1" id="KW-0175">Coiled coil</keyword>
<sequence length="286" mass="31649">MKPRASDMQDALAKAQHELELSTFLNKGILQSNAEYKLRIAELEKQNILLRAAEKRLSSTEDALETCEQRLKTAEMERNAAVREARRIAERVAGLEQERDGWKARFEAVREYWKSLLRGMDDVLDVQPPQHASGSSVRSDPAVSRSARKSRSSMPTAGPSVPPSRRAKTHEIGKDKSAVSGDPDDSSPAARLGSLRKRRRPLSTTPEVEAEASPSVSPPRRRSEPRKARNSYGTARHRPLSPVHNRHMSDDIAVQPKAEPFSPASDPSKAKGADVYDSDDDPLAMS</sequence>
<feature type="region of interest" description="Disordered" evidence="2">
    <location>
        <begin position="125"/>
        <end position="286"/>
    </location>
</feature>
<dbReference type="EMBL" id="JAODAN010000009">
    <property type="protein sequence ID" value="KAK1922144.1"/>
    <property type="molecule type" value="Genomic_DNA"/>
</dbReference>
<name>A0AAD9CU93_PAPLA</name>
<protein>
    <submittedName>
        <fullName evidence="3">Uncharacterized protein</fullName>
    </submittedName>
</protein>
<feature type="coiled-coil region" evidence="1">
    <location>
        <begin position="26"/>
        <end position="105"/>
    </location>
</feature>
<gene>
    <name evidence="3" type="ORF">DB88DRAFT_497334</name>
</gene>
<dbReference type="AlphaFoldDB" id="A0AAD9CU93"/>
<dbReference type="Proteomes" id="UP001182556">
    <property type="component" value="Unassembled WGS sequence"/>
</dbReference>
<accession>A0AAD9CU93</accession>